<feature type="domain" description="Beta-lactamase-related" evidence="3">
    <location>
        <begin position="68"/>
        <end position="376"/>
    </location>
</feature>
<evidence type="ECO:0000313" key="4">
    <source>
        <dbReference type="EMBL" id="KAF2224606.1"/>
    </source>
</evidence>
<dbReference type="Pfam" id="PF00144">
    <property type="entry name" value="Beta-lactamase"/>
    <property type="match status" value="1"/>
</dbReference>
<reference evidence="5" key="1">
    <citation type="journal article" date="2020" name="Stud. Mycol.">
        <title>101 Dothideomycetes genomes: A test case for predicting lifestyles and emergence of pathogens.</title>
        <authorList>
            <person name="Haridas S."/>
            <person name="Albert R."/>
            <person name="Binder M."/>
            <person name="Bloem J."/>
            <person name="LaButti K."/>
            <person name="Salamov A."/>
            <person name="Andreopoulos B."/>
            <person name="Baker S."/>
            <person name="Barry K."/>
            <person name="Bills G."/>
            <person name="Bluhm B."/>
            <person name="Cannon C."/>
            <person name="Castanera R."/>
            <person name="Culley D."/>
            <person name="Daum C."/>
            <person name="Ezra D."/>
            <person name="Gonzalez J."/>
            <person name="Henrissat B."/>
            <person name="Kuo A."/>
            <person name="Liang C."/>
            <person name="Lipzen A."/>
            <person name="Lutzoni F."/>
            <person name="Magnuson J."/>
            <person name="Mondo S."/>
            <person name="Nolan M."/>
            <person name="Ohm R."/>
            <person name="Pangilinan J."/>
            <person name="Park H.-J."/>
            <person name="Ramirez L."/>
            <person name="Alfaro M."/>
            <person name="Sun H."/>
            <person name="Tritt A."/>
            <person name="Yoshinaga Y."/>
            <person name="Zwiers L.-H."/>
            <person name="Turgeon B."/>
            <person name="Goodwin S."/>
            <person name="Spatafora J."/>
            <person name="Crous P."/>
            <person name="Grigoriev I."/>
        </authorList>
    </citation>
    <scope>NUCLEOTIDE SEQUENCE [LARGE SCALE GENOMIC DNA]</scope>
    <source>
        <strain evidence="5">CECT 20119</strain>
    </source>
</reference>
<keyword evidence="2" id="KW-0732">Signal</keyword>
<gene>
    <name evidence="4" type="ORF">BDZ85DRAFT_318521</name>
</gene>
<dbReference type="InterPro" id="IPR001466">
    <property type="entry name" value="Beta-lactam-related"/>
</dbReference>
<dbReference type="AlphaFoldDB" id="A0A6A6GFV6"/>
<feature type="chain" id="PRO_5025494293" evidence="2">
    <location>
        <begin position="18"/>
        <end position="547"/>
    </location>
</feature>
<dbReference type="InterPro" id="IPR012338">
    <property type="entry name" value="Beta-lactam/transpept-like"/>
</dbReference>
<dbReference type="PANTHER" id="PTHR46825:SF15">
    <property type="entry name" value="BETA-LACTAMASE-RELATED DOMAIN-CONTAINING PROTEIN"/>
    <property type="match status" value="1"/>
</dbReference>
<dbReference type="Gene3D" id="3.40.710.10">
    <property type="entry name" value="DD-peptidase/beta-lactamase superfamily"/>
    <property type="match status" value="1"/>
</dbReference>
<feature type="signal peptide" evidence="2">
    <location>
        <begin position="1"/>
        <end position="17"/>
    </location>
</feature>
<comment type="similarity">
    <text evidence="1">Belongs to the peptidase S12 family.</text>
</comment>
<accession>A0A6A6GFV6</accession>
<evidence type="ECO:0000256" key="1">
    <source>
        <dbReference type="ARBA" id="ARBA00038215"/>
    </source>
</evidence>
<dbReference type="InterPro" id="IPR050491">
    <property type="entry name" value="AmpC-like"/>
</dbReference>
<protein>
    <submittedName>
        <fullName evidence="4">Beta-lactamase/transpeptidase-like protein</fullName>
    </submittedName>
</protein>
<dbReference type="Proteomes" id="UP000799538">
    <property type="component" value="Unassembled WGS sequence"/>
</dbReference>
<dbReference type="SUPFAM" id="SSF56601">
    <property type="entry name" value="beta-lactamase/transpeptidase-like"/>
    <property type="match status" value="1"/>
</dbReference>
<evidence type="ECO:0000313" key="5">
    <source>
        <dbReference type="Proteomes" id="UP000799538"/>
    </source>
</evidence>
<evidence type="ECO:0000256" key="2">
    <source>
        <dbReference type="SAM" id="SignalP"/>
    </source>
</evidence>
<proteinExistence type="inferred from homology"/>
<organism evidence="4 5">
    <name type="scientific">Elsinoe ampelina</name>
    <dbReference type="NCBI Taxonomy" id="302913"/>
    <lineage>
        <taxon>Eukaryota</taxon>
        <taxon>Fungi</taxon>
        <taxon>Dikarya</taxon>
        <taxon>Ascomycota</taxon>
        <taxon>Pezizomycotina</taxon>
        <taxon>Dothideomycetes</taxon>
        <taxon>Dothideomycetidae</taxon>
        <taxon>Myriangiales</taxon>
        <taxon>Elsinoaceae</taxon>
        <taxon>Elsinoe</taxon>
    </lineage>
</organism>
<dbReference type="PANTHER" id="PTHR46825">
    <property type="entry name" value="D-ALANYL-D-ALANINE-CARBOXYPEPTIDASE/ENDOPEPTIDASE AMPH"/>
    <property type="match status" value="1"/>
</dbReference>
<dbReference type="OrthoDB" id="552049at2759"/>
<name>A0A6A6GFV6_9PEZI</name>
<sequence length="547" mass="61456">MHLALLVLASLVSSSLQGCPKPSPFFEGQQIPLSASDAHCEDKYDPFTAGFDEHVEGVLEKWNTPGLAGYGFADVESKTPVTPYTLFQCASTTKSFIASLVAIVVQDQDTYKDINWEFPLHNIQPRDFVLTTPYESAEVTFLDALSHRTGVPRHDFSWIINAIDIQHQTQILRHLPPSAPFRTKWQYCNLMYTATTNALQVLTGKPIEQILRKWLLQPLGLQHTYTGVDEAKACKALEPTCIHASQYAWTNKTAGYVEFPLDVLPAFNGAGGITSNVHDYAIWTRTLMNKAGPVSTEGHDTIRQPLSWPSYDSGEPFDGATFYGLGTFGSTYRGHRVFYHNGAIGGFFSRWTYFPDLQWGFSIMQNAPNYALDVVGWKLIMDFLDVPEADRKDMNEHFWTSVHKAMDATLQEPKKLYPNVPSPPILPSLAPNEYIGTYQHPGYGNITLHLGYPDDHRVRRQWLDTPTTVVMHLKSDLLGAVAIFHHVSGDHWLVEEKSVDNFNFEVPTRFIKAKTSIGPDGKVESIFITIEPEVKGDKGWAKFVKLT</sequence>
<dbReference type="EMBL" id="ML992505">
    <property type="protein sequence ID" value="KAF2224606.1"/>
    <property type="molecule type" value="Genomic_DNA"/>
</dbReference>
<keyword evidence="5" id="KW-1185">Reference proteome</keyword>
<evidence type="ECO:0000259" key="3">
    <source>
        <dbReference type="Pfam" id="PF00144"/>
    </source>
</evidence>